<dbReference type="Proteomes" id="UP000249873">
    <property type="component" value="Chromosome"/>
</dbReference>
<sequence>MSKITDNQDVEEKWKHILLFFKQTIGKKPSDLKGVLFLIGIQELGKGPEHFSKEQKQDLIHIATCKVLSKGGFYTLVGTDEEGWPHWELVKELPPFDLFSQENLLKHYVIEYFRQEIGLHI</sequence>
<dbReference type="OrthoDB" id="794480at2"/>
<evidence type="ECO:0000313" key="1">
    <source>
        <dbReference type="EMBL" id="AWV99750.1"/>
    </source>
</evidence>
<evidence type="ECO:0000313" key="2">
    <source>
        <dbReference type="Proteomes" id="UP000249873"/>
    </source>
</evidence>
<organism evidence="1 2">
    <name type="scientific">Arcticibacterium luteifluviistationis</name>
    <dbReference type="NCBI Taxonomy" id="1784714"/>
    <lineage>
        <taxon>Bacteria</taxon>
        <taxon>Pseudomonadati</taxon>
        <taxon>Bacteroidota</taxon>
        <taxon>Cytophagia</taxon>
        <taxon>Cytophagales</taxon>
        <taxon>Leadbetterellaceae</taxon>
        <taxon>Arcticibacterium</taxon>
    </lineage>
</organism>
<gene>
    <name evidence="1" type="ORF">DJ013_16850</name>
</gene>
<proteinExistence type="predicted"/>
<reference evidence="1 2" key="1">
    <citation type="submission" date="2018-05" db="EMBL/GenBank/DDBJ databases">
        <title>Complete genome sequence of Arcticibacterium luteifluviistationis SM1504T, a cytophagaceae bacterium isolated from Arctic surface seawater.</title>
        <authorList>
            <person name="Li Y."/>
            <person name="Qin Q.-L."/>
        </authorList>
    </citation>
    <scope>NUCLEOTIDE SEQUENCE [LARGE SCALE GENOMIC DNA]</scope>
    <source>
        <strain evidence="1 2">SM1504</strain>
    </source>
</reference>
<dbReference type="AlphaFoldDB" id="A0A2Z4GEX0"/>
<accession>A0A2Z4GEX0</accession>
<dbReference type="KEGG" id="als:DJ013_16850"/>
<keyword evidence="2" id="KW-1185">Reference proteome</keyword>
<dbReference type="RefSeq" id="WP_111373118.1">
    <property type="nucleotide sequence ID" value="NZ_CP029480.1"/>
</dbReference>
<dbReference type="EMBL" id="CP029480">
    <property type="protein sequence ID" value="AWV99750.1"/>
    <property type="molecule type" value="Genomic_DNA"/>
</dbReference>
<name>A0A2Z4GEX0_9BACT</name>
<protein>
    <submittedName>
        <fullName evidence="1">Uncharacterized protein</fullName>
    </submittedName>
</protein>